<dbReference type="AlphaFoldDB" id="A0AAD4I262"/>
<organism evidence="1 2">
    <name type="scientific">Alternaria panax</name>
    <dbReference type="NCBI Taxonomy" id="48097"/>
    <lineage>
        <taxon>Eukaryota</taxon>
        <taxon>Fungi</taxon>
        <taxon>Dikarya</taxon>
        <taxon>Ascomycota</taxon>
        <taxon>Pezizomycotina</taxon>
        <taxon>Dothideomycetes</taxon>
        <taxon>Pleosporomycetidae</taxon>
        <taxon>Pleosporales</taxon>
        <taxon>Pleosporineae</taxon>
        <taxon>Pleosporaceae</taxon>
        <taxon>Alternaria</taxon>
        <taxon>Alternaria sect. Panax</taxon>
    </lineage>
</organism>
<comment type="caution">
    <text evidence="1">The sequence shown here is derived from an EMBL/GenBank/DDBJ whole genome shotgun (WGS) entry which is preliminary data.</text>
</comment>
<accession>A0AAD4I262</accession>
<dbReference type="Proteomes" id="UP001199106">
    <property type="component" value="Unassembled WGS sequence"/>
</dbReference>
<evidence type="ECO:0000313" key="1">
    <source>
        <dbReference type="EMBL" id="KAG9186225.1"/>
    </source>
</evidence>
<proteinExistence type="predicted"/>
<protein>
    <submittedName>
        <fullName evidence="1">Uncharacterized protein</fullName>
    </submittedName>
</protein>
<gene>
    <name evidence="1" type="ORF">G6011_02781</name>
</gene>
<dbReference type="EMBL" id="JAANER010000009">
    <property type="protein sequence ID" value="KAG9186225.1"/>
    <property type="molecule type" value="Genomic_DNA"/>
</dbReference>
<sequence length="259" mass="29790">MCQQCTSIHPALEELVTKHTRTGIQDIVGRADRLLQVCNQMEDRYRDAGIAFHKTERAARHAWENDTGEWAHHYANLEKAFLLDRYEDIFAPLEDMTKRLTKLRTKAQHVPSAASASQLMVALRHELLPPMEALLTEFKTFKYFISRLKMDAHALRTFNRQFYQVNDLGIRCAWYDPVVDIINNKRTVRNRSGECTLFADWVYSLPEAQRALKVQAGLDGFNPSGSLFEDRLFAYSMDLLWRANEGLLPDGSQAIQGVQ</sequence>
<name>A0AAD4I262_9PLEO</name>
<evidence type="ECO:0000313" key="2">
    <source>
        <dbReference type="Proteomes" id="UP001199106"/>
    </source>
</evidence>
<reference evidence="1" key="1">
    <citation type="submission" date="2021-07" db="EMBL/GenBank/DDBJ databases">
        <title>Genome Resource of American Ginseng Black Spot Pathogen Alternaria panax.</title>
        <authorList>
            <person name="Qiu C."/>
            <person name="Wang W."/>
            <person name="Liu Z."/>
        </authorList>
    </citation>
    <scope>NUCLEOTIDE SEQUENCE</scope>
    <source>
        <strain evidence="1">BNCC115425</strain>
    </source>
</reference>
<keyword evidence="2" id="KW-1185">Reference proteome</keyword>